<feature type="domain" description="Alanine racemase C-terminal" evidence="7">
    <location>
        <begin position="243"/>
        <end position="367"/>
    </location>
</feature>
<dbReference type="EC" id="5.1.1.1" evidence="4"/>
<evidence type="ECO:0000313" key="9">
    <source>
        <dbReference type="Proteomes" id="UP000261082"/>
    </source>
</evidence>
<feature type="binding site" evidence="4 6">
    <location>
        <position position="313"/>
    </location>
    <ligand>
        <name>substrate</name>
    </ligand>
</feature>
<dbReference type="EMBL" id="QVID01000001">
    <property type="protein sequence ID" value="RFN59234.1"/>
    <property type="molecule type" value="Genomic_DNA"/>
</dbReference>
<keyword evidence="3 4" id="KW-0413">Isomerase</keyword>
<proteinExistence type="inferred from homology"/>
<dbReference type="UniPathway" id="UPA00042">
    <property type="reaction ID" value="UER00497"/>
</dbReference>
<evidence type="ECO:0000256" key="2">
    <source>
        <dbReference type="ARBA" id="ARBA00022898"/>
    </source>
</evidence>
<dbReference type="GO" id="GO:0008784">
    <property type="term" value="F:alanine racemase activity"/>
    <property type="evidence" value="ECO:0007669"/>
    <property type="project" value="UniProtKB-UniRule"/>
</dbReference>
<evidence type="ECO:0000256" key="4">
    <source>
        <dbReference type="HAMAP-Rule" id="MF_01201"/>
    </source>
</evidence>
<keyword evidence="2 4" id="KW-0663">Pyridoxal phosphate</keyword>
<comment type="similarity">
    <text evidence="4">Belongs to the alanine racemase family.</text>
</comment>
<dbReference type="GO" id="GO:0030632">
    <property type="term" value="P:D-alanine biosynthetic process"/>
    <property type="evidence" value="ECO:0007669"/>
    <property type="project" value="UniProtKB-UniRule"/>
</dbReference>
<reference evidence="8 9" key="1">
    <citation type="journal article" date="2007" name="Int. J. Syst. Evol. Microbiol.">
        <title>Marixanthomonas ophiurae gen. nov., sp. nov., a marine bacterium of the family Flavobacteriaceae isolated from a deep-sea brittle star.</title>
        <authorList>
            <person name="Romanenko L.A."/>
            <person name="Uchino M."/>
            <person name="Frolova G.M."/>
            <person name="Mikhailov V.V."/>
        </authorList>
    </citation>
    <scope>NUCLEOTIDE SEQUENCE [LARGE SCALE GENOMIC DNA]</scope>
    <source>
        <strain evidence="8 9">KMM 3046</strain>
    </source>
</reference>
<feature type="active site" description="Proton acceptor; specific for D-alanine" evidence="4">
    <location>
        <position position="38"/>
    </location>
</feature>
<dbReference type="SUPFAM" id="SSF50621">
    <property type="entry name" value="Alanine racemase C-terminal domain-like"/>
    <property type="match status" value="1"/>
</dbReference>
<comment type="cofactor">
    <cofactor evidence="1 4 5">
        <name>pyridoxal 5'-phosphate</name>
        <dbReference type="ChEBI" id="CHEBI:597326"/>
    </cofactor>
</comment>
<dbReference type="Gene3D" id="3.20.20.10">
    <property type="entry name" value="Alanine racemase"/>
    <property type="match status" value="1"/>
</dbReference>
<dbReference type="Gene3D" id="2.40.37.10">
    <property type="entry name" value="Lyase, Ornithine Decarboxylase, Chain A, domain 1"/>
    <property type="match status" value="1"/>
</dbReference>
<organism evidence="8 9">
    <name type="scientific">Marixanthomonas ophiurae</name>
    <dbReference type="NCBI Taxonomy" id="387659"/>
    <lineage>
        <taxon>Bacteria</taxon>
        <taxon>Pseudomonadati</taxon>
        <taxon>Bacteroidota</taxon>
        <taxon>Flavobacteriia</taxon>
        <taxon>Flavobacteriales</taxon>
        <taxon>Flavobacteriaceae</taxon>
        <taxon>Marixanthomonas</taxon>
    </lineage>
</organism>
<dbReference type="InterPro" id="IPR009006">
    <property type="entry name" value="Ala_racemase/Decarboxylase_C"/>
</dbReference>
<sequence>MQKATETVLEIDLNALAQNYRYLTSKLDKDTRVMGVVKAFGYGSDSVAVAKELVILGVSYFAVAYPDEGISLRKASIETSILVLHPLPATFKKITDSCMEPAIYSRSMLTQFIDFAEKSGLTDFPIHLKFNTGLNRLGFIADDIDFIAEKTTATFSVKIKSMFTHLAASEDAAEKDFTESQLGQFKDISEKIINKIGYKPLLHTLNTSGVLNYPEAQYDMVRTGIGLYGFGNDPEENKNLKPVATLKTVISQIHTVKKGETVGYNRAFKASETTKTATLPVGHADGIKRIFGNRKGWVTVHGKKASIIGNVCMDMIMIDVTSIDCDEGDEVIVFGENPSADELSKVINTIPYELITGVSQRVKRVICRK</sequence>
<name>A0A3E1QAV2_9FLAO</name>
<protein>
    <recommendedName>
        <fullName evidence="4">Alanine racemase</fullName>
        <ecNumber evidence="4">5.1.1.1</ecNumber>
    </recommendedName>
</protein>
<comment type="caution">
    <text evidence="8">The sequence shown here is derived from an EMBL/GenBank/DDBJ whole genome shotgun (WGS) entry which is preliminary data.</text>
</comment>
<accession>A0A3E1QAV2</accession>
<evidence type="ECO:0000313" key="8">
    <source>
        <dbReference type="EMBL" id="RFN59234.1"/>
    </source>
</evidence>
<dbReference type="InterPro" id="IPR001608">
    <property type="entry name" value="Ala_racemase_N"/>
</dbReference>
<dbReference type="OrthoDB" id="9801978at2"/>
<evidence type="ECO:0000256" key="5">
    <source>
        <dbReference type="PIRSR" id="PIRSR600821-50"/>
    </source>
</evidence>
<dbReference type="NCBIfam" id="TIGR00492">
    <property type="entry name" value="alr"/>
    <property type="match status" value="1"/>
</dbReference>
<feature type="binding site" evidence="4 6">
    <location>
        <position position="136"/>
    </location>
    <ligand>
        <name>substrate</name>
    </ligand>
</feature>
<gene>
    <name evidence="8" type="primary">alr</name>
    <name evidence="8" type="ORF">DZ858_03955</name>
</gene>
<dbReference type="SMART" id="SM01005">
    <property type="entry name" value="Ala_racemase_C"/>
    <property type="match status" value="1"/>
</dbReference>
<dbReference type="RefSeq" id="WP_117158233.1">
    <property type="nucleotide sequence ID" value="NZ_QVID01000001.1"/>
</dbReference>
<dbReference type="AlphaFoldDB" id="A0A3E1QAV2"/>
<evidence type="ECO:0000256" key="3">
    <source>
        <dbReference type="ARBA" id="ARBA00023235"/>
    </source>
</evidence>
<dbReference type="Pfam" id="PF00842">
    <property type="entry name" value="Ala_racemase_C"/>
    <property type="match status" value="1"/>
</dbReference>
<comment type="catalytic activity">
    <reaction evidence="4">
        <text>L-alanine = D-alanine</text>
        <dbReference type="Rhea" id="RHEA:20249"/>
        <dbReference type="ChEBI" id="CHEBI:57416"/>
        <dbReference type="ChEBI" id="CHEBI:57972"/>
        <dbReference type="EC" id="5.1.1.1"/>
    </reaction>
</comment>
<feature type="modified residue" description="N6-(pyridoxal phosphate)lysine" evidence="4 5">
    <location>
        <position position="38"/>
    </location>
</feature>
<dbReference type="HAMAP" id="MF_01201">
    <property type="entry name" value="Ala_racemase"/>
    <property type="match status" value="1"/>
</dbReference>
<dbReference type="GO" id="GO:0030170">
    <property type="term" value="F:pyridoxal phosphate binding"/>
    <property type="evidence" value="ECO:0007669"/>
    <property type="project" value="UniProtKB-UniRule"/>
</dbReference>
<dbReference type="InterPro" id="IPR011079">
    <property type="entry name" value="Ala_racemase_C"/>
</dbReference>
<dbReference type="PANTHER" id="PTHR30511:SF0">
    <property type="entry name" value="ALANINE RACEMASE, CATABOLIC-RELATED"/>
    <property type="match status" value="1"/>
</dbReference>
<dbReference type="PANTHER" id="PTHR30511">
    <property type="entry name" value="ALANINE RACEMASE"/>
    <property type="match status" value="1"/>
</dbReference>
<comment type="pathway">
    <text evidence="4">Amino-acid biosynthesis; D-alanine biosynthesis; D-alanine from L-alanine: step 1/1.</text>
</comment>
<evidence type="ECO:0000256" key="6">
    <source>
        <dbReference type="PIRSR" id="PIRSR600821-52"/>
    </source>
</evidence>
<dbReference type="GO" id="GO:0005829">
    <property type="term" value="C:cytosol"/>
    <property type="evidence" value="ECO:0007669"/>
    <property type="project" value="TreeGrafter"/>
</dbReference>
<comment type="function">
    <text evidence="4">Catalyzes the interconversion of L-alanine and D-alanine. May also act on other amino acids.</text>
</comment>
<dbReference type="CDD" id="cd00430">
    <property type="entry name" value="PLPDE_III_AR"/>
    <property type="match status" value="1"/>
</dbReference>
<dbReference type="InterPro" id="IPR029066">
    <property type="entry name" value="PLP-binding_barrel"/>
</dbReference>
<dbReference type="Proteomes" id="UP000261082">
    <property type="component" value="Unassembled WGS sequence"/>
</dbReference>
<evidence type="ECO:0000256" key="1">
    <source>
        <dbReference type="ARBA" id="ARBA00001933"/>
    </source>
</evidence>
<dbReference type="Pfam" id="PF01168">
    <property type="entry name" value="Ala_racemase_N"/>
    <property type="match status" value="1"/>
</dbReference>
<dbReference type="PRINTS" id="PR00992">
    <property type="entry name" value="ALARACEMASE"/>
</dbReference>
<evidence type="ECO:0000259" key="7">
    <source>
        <dbReference type="SMART" id="SM01005"/>
    </source>
</evidence>
<feature type="active site" description="Proton acceptor; specific for L-alanine" evidence="4">
    <location>
        <position position="264"/>
    </location>
</feature>
<keyword evidence="9" id="KW-1185">Reference proteome</keyword>
<dbReference type="InterPro" id="IPR000821">
    <property type="entry name" value="Ala_racemase"/>
</dbReference>
<dbReference type="SUPFAM" id="SSF51419">
    <property type="entry name" value="PLP-binding barrel"/>
    <property type="match status" value="1"/>
</dbReference>